<evidence type="ECO:0000313" key="3">
    <source>
        <dbReference type="Proteomes" id="UP001358417"/>
    </source>
</evidence>
<feature type="compositionally biased region" description="Basic and acidic residues" evidence="1">
    <location>
        <begin position="320"/>
        <end position="333"/>
    </location>
</feature>
<feature type="region of interest" description="Disordered" evidence="1">
    <location>
        <begin position="1"/>
        <end position="23"/>
    </location>
</feature>
<evidence type="ECO:0000313" key="2">
    <source>
        <dbReference type="EMBL" id="KAK5045395.1"/>
    </source>
</evidence>
<dbReference type="EMBL" id="JAVRRD010000037">
    <property type="protein sequence ID" value="KAK5045395.1"/>
    <property type="molecule type" value="Genomic_DNA"/>
</dbReference>
<feature type="compositionally biased region" description="Basic and acidic residues" evidence="1">
    <location>
        <begin position="171"/>
        <end position="193"/>
    </location>
</feature>
<dbReference type="GeneID" id="89977418"/>
<dbReference type="AlphaFoldDB" id="A0AAV9MYH8"/>
<feature type="compositionally biased region" description="Pro residues" evidence="1">
    <location>
        <begin position="1"/>
        <end position="10"/>
    </location>
</feature>
<dbReference type="Proteomes" id="UP001358417">
    <property type="component" value="Unassembled WGS sequence"/>
</dbReference>
<keyword evidence="3" id="KW-1185">Reference proteome</keyword>
<reference evidence="2 3" key="1">
    <citation type="submission" date="2023-08" db="EMBL/GenBank/DDBJ databases">
        <title>Black Yeasts Isolated from many extreme environments.</title>
        <authorList>
            <person name="Coleine C."/>
            <person name="Stajich J.E."/>
            <person name="Selbmann L."/>
        </authorList>
    </citation>
    <scope>NUCLEOTIDE SEQUENCE [LARGE SCALE GENOMIC DNA]</scope>
    <source>
        <strain evidence="2 3">CCFEE 5792</strain>
    </source>
</reference>
<feature type="region of interest" description="Disordered" evidence="1">
    <location>
        <begin position="150"/>
        <end position="470"/>
    </location>
</feature>
<feature type="compositionally biased region" description="Basic and acidic residues" evidence="1">
    <location>
        <begin position="150"/>
        <end position="159"/>
    </location>
</feature>
<accession>A0AAV9MYH8</accession>
<feature type="region of interest" description="Disordered" evidence="1">
    <location>
        <begin position="68"/>
        <end position="100"/>
    </location>
</feature>
<feature type="compositionally biased region" description="Acidic residues" evidence="1">
    <location>
        <begin position="412"/>
        <end position="427"/>
    </location>
</feature>
<feature type="compositionally biased region" description="Acidic residues" evidence="1">
    <location>
        <begin position="81"/>
        <end position="96"/>
    </location>
</feature>
<comment type="caution">
    <text evidence="2">The sequence shown here is derived from an EMBL/GenBank/DDBJ whole genome shotgun (WGS) entry which is preliminary data.</text>
</comment>
<gene>
    <name evidence="2" type="ORF">LTR84_009259</name>
</gene>
<feature type="compositionally biased region" description="Low complexity" evidence="1">
    <location>
        <begin position="278"/>
        <end position="292"/>
    </location>
</feature>
<organism evidence="2 3">
    <name type="scientific">Exophiala bonariae</name>
    <dbReference type="NCBI Taxonomy" id="1690606"/>
    <lineage>
        <taxon>Eukaryota</taxon>
        <taxon>Fungi</taxon>
        <taxon>Dikarya</taxon>
        <taxon>Ascomycota</taxon>
        <taxon>Pezizomycotina</taxon>
        <taxon>Eurotiomycetes</taxon>
        <taxon>Chaetothyriomycetidae</taxon>
        <taxon>Chaetothyriales</taxon>
        <taxon>Herpotrichiellaceae</taxon>
        <taxon>Exophiala</taxon>
    </lineage>
</organism>
<feature type="compositionally biased region" description="Polar residues" evidence="1">
    <location>
        <begin position="442"/>
        <end position="453"/>
    </location>
</feature>
<proteinExistence type="predicted"/>
<sequence length="470" mass="52906">MPPWGRPPGGRPGRRNDRQRDLRRSWAYDDRVEELDTDDDFSQGVELEQDYGNKRFVSDELRFTGIDLGGVRSHRGRSGDNYDDFTPSDDEDDYDLDPNSSLIPRQELQLMYKEKEDMLLERARERIDRARALGKANVKLSRAEIDALQRAARNEDSRRPVAPPLMAAPKSKKEGPVKRKPVEVRKKASRTDNKSAGNSPRRKPVDSRDRGQSIASNASSRGARDDALAAYQSYPIDQDSGHVGRRIPYPQDNYITGLRQAVSSRPGSRTNSTHSLRQQQQAQQLQQVPQYQNPYHAPRYASNPDPGYSQRPGSNSSRASRPDPSEPDWEPRARSTSSLVNMPLDQLPYQTSTGRAPRFDPADPRYASPQRRVASGPHLGNQYSPTAYRRPQDELFLPNDPSTISRYRAPSDSEEEDDDDSDYDEGVQVDVSERPGGDYAIQTRSATATTQGNRGKAVTSRNVPGKARKR</sequence>
<feature type="compositionally biased region" description="Polar residues" evidence="1">
    <location>
        <begin position="261"/>
        <end position="277"/>
    </location>
</feature>
<name>A0AAV9MYH8_9EURO</name>
<feature type="compositionally biased region" description="Basic and acidic residues" evidence="1">
    <location>
        <begin position="14"/>
        <end position="23"/>
    </location>
</feature>
<dbReference type="RefSeq" id="XP_064701024.1">
    <property type="nucleotide sequence ID" value="XM_064852799.1"/>
</dbReference>
<protein>
    <submittedName>
        <fullName evidence="2">Uncharacterized protein</fullName>
    </submittedName>
</protein>
<evidence type="ECO:0000256" key="1">
    <source>
        <dbReference type="SAM" id="MobiDB-lite"/>
    </source>
</evidence>